<dbReference type="Proteomes" id="UP000319263">
    <property type="component" value="Chromosome"/>
</dbReference>
<name>A0A516Q115_9ACTN</name>
<dbReference type="RefSeq" id="WP_143987086.1">
    <property type="nucleotide sequence ID" value="NZ_CP041692.1"/>
</dbReference>
<evidence type="ECO:0000313" key="3">
    <source>
        <dbReference type="Proteomes" id="UP000319263"/>
    </source>
</evidence>
<protein>
    <submittedName>
        <fullName evidence="2">Mycothiol system anti-sigma-R factor</fullName>
    </submittedName>
</protein>
<gene>
    <name evidence="2" type="ORF">FOE78_15390</name>
</gene>
<dbReference type="Pfam" id="PF13490">
    <property type="entry name" value="zf-HC2"/>
    <property type="match status" value="1"/>
</dbReference>
<reference evidence="2 3" key="1">
    <citation type="submission" date="2019-07" db="EMBL/GenBank/DDBJ databases">
        <title>Microlunatus dokdonensis sp. nov. isolated from the rhizospheric soil of the wild plant Elymus tsukushiensis.</title>
        <authorList>
            <person name="Ghim S.-Y."/>
            <person name="Hwang Y.-J."/>
            <person name="Son J.-S."/>
            <person name="Shin J.-H."/>
        </authorList>
    </citation>
    <scope>NUCLEOTIDE SEQUENCE [LARGE SCALE GENOMIC DNA]</scope>
    <source>
        <strain evidence="2 3">KUDC0627</strain>
    </source>
</reference>
<dbReference type="InterPro" id="IPR024020">
    <property type="entry name" value="Anit_sigma_mycothiol_RsrA"/>
</dbReference>
<dbReference type="KEGG" id="mik:FOE78_15390"/>
<keyword evidence="3" id="KW-1185">Reference proteome</keyword>
<sequence length="85" mass="9457">MTGDDCASALSRLYEFLDQELESADADEIRHHLAACEPCLDTFDAEEALKRLVRRGCSGEAAPEHLRAKVLSVIQRSVTVEVRKI</sequence>
<dbReference type="OrthoDB" id="3267840at2"/>
<feature type="domain" description="Putative zinc-finger" evidence="1">
    <location>
        <begin position="6"/>
        <end position="39"/>
    </location>
</feature>
<organism evidence="2 3">
    <name type="scientific">Microlunatus elymi</name>
    <dbReference type="NCBI Taxonomy" id="2596828"/>
    <lineage>
        <taxon>Bacteria</taxon>
        <taxon>Bacillati</taxon>
        <taxon>Actinomycetota</taxon>
        <taxon>Actinomycetes</taxon>
        <taxon>Propionibacteriales</taxon>
        <taxon>Propionibacteriaceae</taxon>
        <taxon>Microlunatus</taxon>
    </lineage>
</organism>
<evidence type="ECO:0000313" key="2">
    <source>
        <dbReference type="EMBL" id="QDP97125.1"/>
    </source>
</evidence>
<dbReference type="AlphaFoldDB" id="A0A516Q115"/>
<dbReference type="InterPro" id="IPR027383">
    <property type="entry name" value="Znf_put"/>
</dbReference>
<evidence type="ECO:0000259" key="1">
    <source>
        <dbReference type="Pfam" id="PF13490"/>
    </source>
</evidence>
<proteinExistence type="predicted"/>
<dbReference type="NCBIfam" id="TIGR03988">
    <property type="entry name" value="antisig_RsrA"/>
    <property type="match status" value="1"/>
</dbReference>
<dbReference type="EMBL" id="CP041692">
    <property type="protein sequence ID" value="QDP97125.1"/>
    <property type="molecule type" value="Genomic_DNA"/>
</dbReference>
<accession>A0A516Q115</accession>